<evidence type="ECO:0000256" key="2">
    <source>
        <dbReference type="ARBA" id="ARBA00010742"/>
    </source>
</evidence>
<dbReference type="SUPFAM" id="SSF53850">
    <property type="entry name" value="Periplasmic binding protein-like II"/>
    <property type="match status" value="1"/>
</dbReference>
<evidence type="ECO:0000313" key="6">
    <source>
        <dbReference type="Proteomes" id="UP000326202"/>
    </source>
</evidence>
<dbReference type="EMBL" id="CP042906">
    <property type="protein sequence ID" value="QEX17529.1"/>
    <property type="molecule type" value="Genomic_DNA"/>
</dbReference>
<evidence type="ECO:0000313" key="5">
    <source>
        <dbReference type="EMBL" id="QEX17529.1"/>
    </source>
</evidence>
<keyword evidence="6" id="KW-1185">Reference proteome</keyword>
<dbReference type="PANTHER" id="PTHR30024">
    <property type="entry name" value="ALIPHATIC SULFONATES-BINDING PROTEIN-RELATED"/>
    <property type="match status" value="1"/>
</dbReference>
<organism evidence="5 6">
    <name type="scientific">Hypericibacter terrae</name>
    <dbReference type="NCBI Taxonomy" id="2602015"/>
    <lineage>
        <taxon>Bacteria</taxon>
        <taxon>Pseudomonadati</taxon>
        <taxon>Pseudomonadota</taxon>
        <taxon>Alphaproteobacteria</taxon>
        <taxon>Rhodospirillales</taxon>
        <taxon>Dongiaceae</taxon>
        <taxon>Hypericibacter</taxon>
    </lineage>
</organism>
<dbReference type="Gene3D" id="3.40.190.10">
    <property type="entry name" value="Periplasmic binding protein-like II"/>
    <property type="match status" value="2"/>
</dbReference>
<evidence type="ECO:0000256" key="3">
    <source>
        <dbReference type="ARBA" id="ARBA00022729"/>
    </source>
</evidence>
<dbReference type="KEGG" id="htq:FRZ44_28290"/>
<keyword evidence="3" id="KW-0732">Signal</keyword>
<dbReference type="GO" id="GO:0042597">
    <property type="term" value="C:periplasmic space"/>
    <property type="evidence" value="ECO:0007669"/>
    <property type="project" value="UniProtKB-SubCell"/>
</dbReference>
<proteinExistence type="inferred from homology"/>
<protein>
    <recommendedName>
        <fullName evidence="4">SsuA/THI5-like domain-containing protein</fullName>
    </recommendedName>
</protein>
<accession>A0A5J6MJI4</accession>
<dbReference type="InterPro" id="IPR015168">
    <property type="entry name" value="SsuA/THI5"/>
</dbReference>
<evidence type="ECO:0000256" key="1">
    <source>
        <dbReference type="ARBA" id="ARBA00004418"/>
    </source>
</evidence>
<dbReference type="AlphaFoldDB" id="A0A5J6MJI4"/>
<dbReference type="Proteomes" id="UP000326202">
    <property type="component" value="Chromosome"/>
</dbReference>
<comment type="subcellular location">
    <subcellularLocation>
        <location evidence="1">Periplasm</location>
    </subcellularLocation>
</comment>
<name>A0A5J6MJI4_9PROT</name>
<dbReference type="PANTHER" id="PTHR30024:SF47">
    <property type="entry name" value="TAURINE-BINDING PERIPLASMIC PROTEIN"/>
    <property type="match status" value="1"/>
</dbReference>
<sequence length="304" mass="32747">MALVRLSYSSGWDALPAIIGIERGFFAEQDIVVSGMAATSPEAVIQSLAVGTTDMALVPQRVMLVMAGAKAPVKVIAMGGWGTEMALVARPEANIKTPADLKGKTVALVQGSEALPVLVRILNQAKLKPTDLKIVGMNANTLLKALADKKADAVFETRHFTDPIVEKKEGVVVMDPAAVTKSVGVIEGIPLVAGNDTITKEAASTQKFVNAWVKSLKYIQQNPVDAARMLQIFFHRQGVVVTKPMAESWVTMTRYDQYSWSKAAIADADYNGWALNAAKILKLAPKIDDYVDNHFVDAAVKTLQ</sequence>
<reference evidence="5 6" key="1">
    <citation type="submission" date="2019-08" db="EMBL/GenBank/DDBJ databases">
        <title>Hyperibacter terrae gen. nov., sp. nov. and Hyperibacter viscosus sp. nov., two new members in the family Rhodospirillaceae isolated from the rhizosphere of Hypericum perforatum.</title>
        <authorList>
            <person name="Noviana Z."/>
        </authorList>
    </citation>
    <scope>NUCLEOTIDE SEQUENCE [LARGE SCALE GENOMIC DNA]</scope>
    <source>
        <strain evidence="5 6">R5913</strain>
    </source>
</reference>
<comment type="similarity">
    <text evidence="2">Belongs to the bacterial solute-binding protein SsuA/TauA family.</text>
</comment>
<dbReference type="Pfam" id="PF09084">
    <property type="entry name" value="NMT1"/>
    <property type="match status" value="1"/>
</dbReference>
<feature type="domain" description="SsuA/THI5-like" evidence="4">
    <location>
        <begin position="15"/>
        <end position="226"/>
    </location>
</feature>
<gene>
    <name evidence="5" type="ORF">FRZ44_28290</name>
</gene>
<evidence type="ECO:0000259" key="4">
    <source>
        <dbReference type="Pfam" id="PF09084"/>
    </source>
</evidence>